<accession>A0A7X5QHA3</accession>
<dbReference type="Pfam" id="PF03592">
    <property type="entry name" value="Terminase_2"/>
    <property type="match status" value="1"/>
</dbReference>
<dbReference type="AlphaFoldDB" id="A0A7X5QHA3"/>
<dbReference type="Gene3D" id="1.10.10.1400">
    <property type="entry name" value="Terminase, small subunit, N-terminal DNA-binding domain, HTH motif"/>
    <property type="match status" value="1"/>
</dbReference>
<dbReference type="RefSeq" id="WP_166310235.1">
    <property type="nucleotide sequence ID" value="NZ_CAWPIB010000034.1"/>
</dbReference>
<comment type="caution">
    <text evidence="1">The sequence shown here is derived from an EMBL/GenBank/DDBJ whole genome shotgun (WGS) entry which is preliminary data.</text>
</comment>
<proteinExistence type="predicted"/>
<reference evidence="1 2" key="1">
    <citation type="submission" date="2018-02" db="EMBL/GenBank/DDBJ databases">
        <authorList>
            <person name="Machado R.A."/>
        </authorList>
    </citation>
    <scope>NUCLEOTIDE SEQUENCE [LARGE SCALE GENOMIC DNA]</scope>
    <source>
        <strain evidence="1 2">DSM 19724</strain>
    </source>
</reference>
<evidence type="ECO:0000313" key="2">
    <source>
        <dbReference type="Proteomes" id="UP000591844"/>
    </source>
</evidence>
<sequence>MAQKKVTLTDEQKILFDALTPLQQKFVTHILKGKNLTDAYRLSGGKAKGESAYTQASRMMSFDKVKAFLDAMNQEAVSDAVMSRQEALERLSSMGRVSIYDIAEFRNCQIGEDDEGKPVFQASWQFKDSALQDPMYLSAISELTAGKDGIKLKLHDPKAAIKQLSELMGWEAPKKTEVTGADGGPIQIDLTDEQLEERLKEFGYGRRSSQLNEKLTDS</sequence>
<protein>
    <submittedName>
        <fullName evidence="1">Terminase small subunit</fullName>
    </submittedName>
</protein>
<evidence type="ECO:0000313" key="1">
    <source>
        <dbReference type="EMBL" id="NHB94346.1"/>
    </source>
</evidence>
<keyword evidence="2" id="KW-1185">Reference proteome</keyword>
<dbReference type="InterPro" id="IPR038713">
    <property type="entry name" value="Terminase_Gp1_N_sf"/>
</dbReference>
<dbReference type="Proteomes" id="UP000591844">
    <property type="component" value="Unassembled WGS sequence"/>
</dbReference>
<dbReference type="GO" id="GO:0051276">
    <property type="term" value="P:chromosome organization"/>
    <property type="evidence" value="ECO:0007669"/>
    <property type="project" value="InterPro"/>
</dbReference>
<organism evidence="1 2">
    <name type="scientific">Photorhabdus cinerea</name>
    <dbReference type="NCBI Taxonomy" id="471575"/>
    <lineage>
        <taxon>Bacteria</taxon>
        <taxon>Pseudomonadati</taxon>
        <taxon>Pseudomonadota</taxon>
        <taxon>Gammaproteobacteria</taxon>
        <taxon>Enterobacterales</taxon>
        <taxon>Morganellaceae</taxon>
        <taxon>Photorhabdus</taxon>
    </lineage>
</organism>
<dbReference type="InterPro" id="IPR005335">
    <property type="entry name" value="Terminase_ssu"/>
</dbReference>
<dbReference type="EMBL" id="PUJW01000034">
    <property type="protein sequence ID" value="NHB94346.1"/>
    <property type="molecule type" value="Genomic_DNA"/>
</dbReference>
<name>A0A7X5QHA3_9GAMM</name>
<gene>
    <name evidence="1" type="ORF">C5469_20275</name>
</gene>